<proteinExistence type="predicted"/>
<accession>A0A4P9ZKX4</accession>
<dbReference type="EMBL" id="ML003605">
    <property type="protein sequence ID" value="RKP33718.1"/>
    <property type="molecule type" value="Genomic_DNA"/>
</dbReference>
<dbReference type="Proteomes" id="UP000268162">
    <property type="component" value="Unassembled WGS sequence"/>
</dbReference>
<protein>
    <submittedName>
        <fullName evidence="2">Uncharacterized protein</fullName>
    </submittedName>
</protein>
<feature type="compositionally biased region" description="Polar residues" evidence="1">
    <location>
        <begin position="79"/>
        <end position="127"/>
    </location>
</feature>
<feature type="compositionally biased region" description="Polar residues" evidence="1">
    <location>
        <begin position="48"/>
        <end position="65"/>
    </location>
</feature>
<feature type="region of interest" description="Disordered" evidence="1">
    <location>
        <begin position="1"/>
        <end position="133"/>
    </location>
</feature>
<evidence type="ECO:0000313" key="2">
    <source>
        <dbReference type="EMBL" id="RKP33718.1"/>
    </source>
</evidence>
<evidence type="ECO:0000313" key="3">
    <source>
        <dbReference type="Proteomes" id="UP000268162"/>
    </source>
</evidence>
<organism evidence="2 3">
    <name type="scientific">Dimargaris cristalligena</name>
    <dbReference type="NCBI Taxonomy" id="215637"/>
    <lineage>
        <taxon>Eukaryota</taxon>
        <taxon>Fungi</taxon>
        <taxon>Fungi incertae sedis</taxon>
        <taxon>Zoopagomycota</taxon>
        <taxon>Kickxellomycotina</taxon>
        <taxon>Dimargaritomycetes</taxon>
        <taxon>Dimargaritales</taxon>
        <taxon>Dimargaritaceae</taxon>
        <taxon>Dimargaris</taxon>
    </lineage>
</organism>
<name>A0A4P9ZKX4_9FUNG</name>
<reference evidence="3" key="1">
    <citation type="journal article" date="2018" name="Nat. Microbiol.">
        <title>Leveraging single-cell genomics to expand the fungal tree of life.</title>
        <authorList>
            <person name="Ahrendt S.R."/>
            <person name="Quandt C.A."/>
            <person name="Ciobanu D."/>
            <person name="Clum A."/>
            <person name="Salamov A."/>
            <person name="Andreopoulos B."/>
            <person name="Cheng J.F."/>
            <person name="Woyke T."/>
            <person name="Pelin A."/>
            <person name="Henrissat B."/>
            <person name="Reynolds N.K."/>
            <person name="Benny G.L."/>
            <person name="Smith M.E."/>
            <person name="James T.Y."/>
            <person name="Grigoriev I.V."/>
        </authorList>
    </citation>
    <scope>NUCLEOTIDE SEQUENCE [LARGE SCALE GENOMIC DNA]</scope>
    <source>
        <strain evidence="3">RSA 468</strain>
    </source>
</reference>
<sequence>MGPEAAPALRDLSDNTQPSPPNAPTTGAGPEQTPTSNLTKVTPIITLLGTTSAPLTPIGTPSESTPGAMPDSTPIGTPLTDTPGSIISTTPVVSTPGATPSNSPVISNPVETPSGTSPGATPVSVPTNVAHGV</sequence>
<evidence type="ECO:0000256" key="1">
    <source>
        <dbReference type="SAM" id="MobiDB-lite"/>
    </source>
</evidence>
<dbReference type="AlphaFoldDB" id="A0A4P9ZKX4"/>
<keyword evidence="3" id="KW-1185">Reference proteome</keyword>
<gene>
    <name evidence="2" type="ORF">BJ085DRAFT_32415</name>
</gene>